<dbReference type="STRING" id="645274.SAMN04487901_11653"/>
<sequence length="108" mass="12032">MVDSKSFCIFAKDSTTLKTMANKRSLKKAINQICEELFTEGVAASLYGNEVSKENTEALLVAVVKTQRNFISRVSHPEPGIKASAYYKDLREKFAAQVSEIVDQINNL</sequence>
<name>A0A1H0ECU8_9BACT</name>
<evidence type="ECO:0000313" key="1">
    <source>
        <dbReference type="EMBL" id="SDH09448.1"/>
    </source>
</evidence>
<dbReference type="EMBL" id="FNCQ01000016">
    <property type="protein sequence ID" value="SDH09448.1"/>
    <property type="molecule type" value="Genomic_DNA"/>
</dbReference>
<reference evidence="2 3" key="2">
    <citation type="submission" date="2016-10" db="EMBL/GenBank/DDBJ databases">
        <authorList>
            <person name="Varghese N."/>
            <person name="Submissions S."/>
        </authorList>
    </citation>
    <scope>NUCLEOTIDE SEQUENCE</scope>
    <source>
        <strain evidence="2">BP1-145</strain>
        <strain evidence="3">BP1-148</strain>
    </source>
</reference>
<proteinExistence type="predicted"/>
<keyword evidence="3" id="KW-1185">Reference proteome</keyword>
<organism evidence="2 4">
    <name type="scientific">Prevotella communis</name>
    <dbReference type="NCBI Taxonomy" id="2913614"/>
    <lineage>
        <taxon>Bacteria</taxon>
        <taxon>Pseudomonadati</taxon>
        <taxon>Bacteroidota</taxon>
        <taxon>Bacteroidia</taxon>
        <taxon>Bacteroidales</taxon>
        <taxon>Prevotellaceae</taxon>
        <taxon>Prevotella</taxon>
    </lineage>
</organism>
<protein>
    <submittedName>
        <fullName evidence="2">Uncharacterized protein</fullName>
    </submittedName>
</protein>
<evidence type="ECO:0000313" key="2">
    <source>
        <dbReference type="EMBL" id="SDN80297.1"/>
    </source>
</evidence>
<reference evidence="1 4" key="1">
    <citation type="submission" date="2016-10" db="EMBL/GenBank/DDBJ databases">
        <authorList>
            <person name="de Groot N.N."/>
        </authorList>
    </citation>
    <scope>NUCLEOTIDE SEQUENCE [LARGE SCALE GENOMIC DNA]</scope>
    <source>
        <strain evidence="4">BP1-145</strain>
        <strain evidence="1">BP1-148</strain>
    </source>
</reference>
<accession>A0A1H0ECU8</accession>
<evidence type="ECO:0000313" key="4">
    <source>
        <dbReference type="Proteomes" id="UP000199134"/>
    </source>
</evidence>
<evidence type="ECO:0000313" key="3">
    <source>
        <dbReference type="Proteomes" id="UP000198779"/>
    </source>
</evidence>
<gene>
    <name evidence="2" type="ORF">SAMN04487900_103105</name>
    <name evidence="1" type="ORF">SAMN04487901_11653</name>
</gene>
<dbReference type="Proteomes" id="UP000199134">
    <property type="component" value="Unassembled WGS sequence"/>
</dbReference>
<dbReference type="EMBL" id="FNIW01000003">
    <property type="protein sequence ID" value="SDN80297.1"/>
    <property type="molecule type" value="Genomic_DNA"/>
</dbReference>
<accession>A0A1G7ZL88</accession>
<dbReference type="Proteomes" id="UP000198779">
    <property type="component" value="Unassembled WGS sequence"/>
</dbReference>
<dbReference type="AlphaFoldDB" id="A0A1H0ECU8"/>